<feature type="compositionally biased region" description="Pro residues" evidence="3">
    <location>
        <begin position="630"/>
        <end position="639"/>
    </location>
</feature>
<feature type="compositionally biased region" description="Low complexity" evidence="3">
    <location>
        <begin position="596"/>
        <end position="607"/>
    </location>
</feature>
<evidence type="ECO:0000313" key="5">
    <source>
        <dbReference type="EMBL" id="KAL2916765.1"/>
    </source>
</evidence>
<evidence type="ECO:0000259" key="4">
    <source>
        <dbReference type="PROSITE" id="PS50002"/>
    </source>
</evidence>
<feature type="compositionally biased region" description="Low complexity" evidence="3">
    <location>
        <begin position="655"/>
        <end position="703"/>
    </location>
</feature>
<dbReference type="Proteomes" id="UP001527925">
    <property type="component" value="Unassembled WGS sequence"/>
</dbReference>
<keyword evidence="1 2" id="KW-0728">SH3 domain</keyword>
<evidence type="ECO:0000313" key="6">
    <source>
        <dbReference type="Proteomes" id="UP001527925"/>
    </source>
</evidence>
<feature type="compositionally biased region" description="Polar residues" evidence="3">
    <location>
        <begin position="310"/>
        <end position="325"/>
    </location>
</feature>
<dbReference type="InterPro" id="IPR036028">
    <property type="entry name" value="SH3-like_dom_sf"/>
</dbReference>
<gene>
    <name evidence="5" type="ORF">HK105_203544</name>
</gene>
<feature type="region of interest" description="Disordered" evidence="3">
    <location>
        <begin position="308"/>
        <end position="328"/>
    </location>
</feature>
<dbReference type="SUPFAM" id="SSF50044">
    <property type="entry name" value="SH3-domain"/>
    <property type="match status" value="1"/>
</dbReference>
<organism evidence="5 6">
    <name type="scientific">Polyrhizophydium stewartii</name>
    <dbReference type="NCBI Taxonomy" id="2732419"/>
    <lineage>
        <taxon>Eukaryota</taxon>
        <taxon>Fungi</taxon>
        <taxon>Fungi incertae sedis</taxon>
        <taxon>Chytridiomycota</taxon>
        <taxon>Chytridiomycota incertae sedis</taxon>
        <taxon>Chytridiomycetes</taxon>
        <taxon>Rhizophydiales</taxon>
        <taxon>Rhizophydiales incertae sedis</taxon>
        <taxon>Polyrhizophydium</taxon>
    </lineage>
</organism>
<accession>A0ABR4NB74</accession>
<keyword evidence="6" id="KW-1185">Reference proteome</keyword>
<comment type="caution">
    <text evidence="5">The sequence shown here is derived from an EMBL/GenBank/DDBJ whole genome shotgun (WGS) entry which is preliminary data.</text>
</comment>
<evidence type="ECO:0000256" key="1">
    <source>
        <dbReference type="ARBA" id="ARBA00022443"/>
    </source>
</evidence>
<name>A0ABR4NB74_9FUNG</name>
<protein>
    <recommendedName>
        <fullName evidence="4">SH3 domain-containing protein</fullName>
    </recommendedName>
</protein>
<dbReference type="PROSITE" id="PS50002">
    <property type="entry name" value="SH3"/>
    <property type="match status" value="1"/>
</dbReference>
<feature type="region of interest" description="Disordered" evidence="3">
    <location>
        <begin position="120"/>
        <end position="146"/>
    </location>
</feature>
<dbReference type="EMBL" id="JADGIZ020000014">
    <property type="protein sequence ID" value="KAL2916765.1"/>
    <property type="molecule type" value="Genomic_DNA"/>
</dbReference>
<dbReference type="InterPro" id="IPR001452">
    <property type="entry name" value="SH3_domain"/>
</dbReference>
<sequence>MPAVASTIFKIKAVADYISPSPHLLSFRKGQPFYALAADHDRGVYFVSTQFATPFARSAVSGMVPMRYFQEVDLLSRDAPPARSQPAQPAAAAAAAAAAAQPAPVAAAVAAAAAAAAPDTSEAHRAARPHPGATAQQQPAAQPAAPDSFRLPPEWIAILRAQPHVVFAEVMSIRAAPVRAGDEFRVKVIRGACSHVVVRTTASLIALHRSLMRVSASLPEFPFASHAQMMLDHAAKVQLLEIYLNSLISFPWPRAMAAAAPAQSLAGASAPVPIDQRASLTATNTSTTSIGSLARGAAGSSSKLEEVCPWTSQHDSAPQHSNGSHASLHRKRTTGFFSQLFRAASQSGGALRPARTLVIDGRRFDVAALIRAAVAAHAIRLNRDLEAVLASIEFTNFLSHCVLFTRAMIREQLVRTQERAARSWMDVPPAFLRQVNEIAKQDFFSTDGLTLAQVRHETDATLRQFSLSYCYLLLHNSRCAHAPARERHSFEAMYAIAIDTATSVLAAHSLDRVIDHELRRLFRSALFATDARPDVVDPVQAQFIAALAQRRGAAAAAAAPSACGSGAGASCPPGFAPLAALAGSLGALSPEPRAASAASRAASASRRSTGRTKEPRMGGIGQWGTAIGRAPPPLSPPPTLAASQRGVRPASGSVSASAPRLPAASRATSASTRPASSARSSRPGDAMQADAAPRPGSAAAAAAQARHKKISINAVRMLRSPLANETLPPVQRFLFVQSRPEAISSVVG</sequence>
<feature type="compositionally biased region" description="Low complexity" evidence="3">
    <location>
        <begin position="131"/>
        <end position="146"/>
    </location>
</feature>
<proteinExistence type="predicted"/>
<evidence type="ECO:0000256" key="3">
    <source>
        <dbReference type="SAM" id="MobiDB-lite"/>
    </source>
</evidence>
<feature type="region of interest" description="Disordered" evidence="3">
    <location>
        <begin position="596"/>
        <end position="703"/>
    </location>
</feature>
<reference evidence="5 6" key="1">
    <citation type="submission" date="2023-09" db="EMBL/GenBank/DDBJ databases">
        <title>Pangenome analysis of Batrachochytrium dendrobatidis and related Chytrids.</title>
        <authorList>
            <person name="Yacoub M.N."/>
            <person name="Stajich J.E."/>
            <person name="James T.Y."/>
        </authorList>
    </citation>
    <scope>NUCLEOTIDE SEQUENCE [LARGE SCALE GENOMIC DNA]</scope>
    <source>
        <strain evidence="5 6">JEL0888</strain>
    </source>
</reference>
<feature type="domain" description="SH3" evidence="4">
    <location>
        <begin position="6"/>
        <end position="74"/>
    </location>
</feature>
<evidence type="ECO:0000256" key="2">
    <source>
        <dbReference type="PROSITE-ProRule" id="PRU00192"/>
    </source>
</evidence>